<dbReference type="PANTHER" id="PTHR23534">
    <property type="entry name" value="MFS PERMEASE"/>
    <property type="match status" value="1"/>
</dbReference>
<feature type="transmembrane region" description="Helical" evidence="6">
    <location>
        <begin position="243"/>
        <end position="264"/>
    </location>
</feature>
<comment type="subcellular location">
    <subcellularLocation>
        <location evidence="1">Cell membrane</location>
        <topology evidence="1">Multi-pass membrane protein</topology>
    </subcellularLocation>
</comment>
<evidence type="ECO:0000256" key="2">
    <source>
        <dbReference type="ARBA" id="ARBA00022448"/>
    </source>
</evidence>
<feature type="transmembrane region" description="Helical" evidence="6">
    <location>
        <begin position="276"/>
        <end position="296"/>
    </location>
</feature>
<feature type="transmembrane region" description="Helical" evidence="6">
    <location>
        <begin position="190"/>
        <end position="208"/>
    </location>
</feature>
<dbReference type="Gene3D" id="1.20.1250.20">
    <property type="entry name" value="MFS general substrate transporter like domains"/>
    <property type="match status" value="1"/>
</dbReference>
<dbReference type="EMBL" id="ACMP01000056">
    <property type="protein sequence ID" value="EEL71399.1"/>
    <property type="molecule type" value="Genomic_DNA"/>
</dbReference>
<dbReference type="HOGENOM" id="CLU_047644_0_0_9"/>
<feature type="domain" description="Major facilitator superfamily (MFS) profile" evidence="7">
    <location>
        <begin position="26"/>
        <end position="422"/>
    </location>
</feature>
<dbReference type="GO" id="GO:0022857">
    <property type="term" value="F:transmembrane transporter activity"/>
    <property type="evidence" value="ECO:0007669"/>
    <property type="project" value="InterPro"/>
</dbReference>
<sequence>MIDTADALISKRMYTEEEQQKLYKRTLIIVSISQMFGGAGLAAGITVGALLAQQMLGTDAYAGLPAAMFTMGSAVAAFFVGKLSQKYGRRIGLATGFIIGGLGAIGVVLAALTNSIILLLVSLLIYGAGTATNLQARYAGTDLADKKQRATAISITMVMTTFGAVAGPNLVGVMGNFADSIGIPNLAGPFILSAAAFILAGLVLFIMLRPDPLIIANIIERYKQEHTYKGQSVTNETLENKRAITIGAIVMILTQIVMVAIMTMTPVHMGHHGHGLSAVGLVIGFHVGAMYLPSLVTGMLIDKIGRTAMSIAGGMILLAAGVIAAIAPSDSLLLLIVALSLLGLGWNLGLISGTAQIVDSTTPSTRAKTQGKIDVFIALAGASGGAMSGMVVANSSYAALSLAGGLLALLLIPVVMWSRLGKKIHEIKKRF</sequence>
<feature type="transmembrane region" description="Helical" evidence="6">
    <location>
        <begin position="332"/>
        <end position="352"/>
    </location>
</feature>
<dbReference type="InterPro" id="IPR036259">
    <property type="entry name" value="MFS_trans_sf"/>
</dbReference>
<dbReference type="RefSeq" id="WP_002064765.1">
    <property type="nucleotide sequence ID" value="NZ_CM000737.1"/>
</dbReference>
<feature type="transmembrane region" description="Helical" evidence="6">
    <location>
        <begin position="155"/>
        <end position="178"/>
    </location>
</feature>
<dbReference type="GO" id="GO:0005886">
    <property type="term" value="C:plasma membrane"/>
    <property type="evidence" value="ECO:0007669"/>
    <property type="project" value="UniProtKB-SubCell"/>
</dbReference>
<proteinExistence type="predicted"/>
<dbReference type="InterPro" id="IPR020846">
    <property type="entry name" value="MFS_dom"/>
</dbReference>
<dbReference type="InterPro" id="IPR011701">
    <property type="entry name" value="MFS"/>
</dbReference>
<dbReference type="AlphaFoldDB" id="C2XSG7"/>
<protein>
    <submittedName>
        <fullName evidence="8">Major facilitator superfamily MFS_1</fullName>
    </submittedName>
</protein>
<evidence type="ECO:0000256" key="6">
    <source>
        <dbReference type="SAM" id="Phobius"/>
    </source>
</evidence>
<dbReference type="PANTHER" id="PTHR23534:SF1">
    <property type="entry name" value="MAJOR FACILITATOR SUPERFAMILY PROTEIN"/>
    <property type="match status" value="1"/>
</dbReference>
<evidence type="ECO:0000313" key="8">
    <source>
        <dbReference type="EMBL" id="EEL71399.1"/>
    </source>
</evidence>
<feature type="transmembrane region" description="Helical" evidence="6">
    <location>
        <begin position="27"/>
        <end position="54"/>
    </location>
</feature>
<dbReference type="PROSITE" id="PS50850">
    <property type="entry name" value="MFS"/>
    <property type="match status" value="1"/>
</dbReference>
<gene>
    <name evidence="8" type="ORF">bcere0026_16340</name>
</gene>
<dbReference type="Proteomes" id="UP000001753">
    <property type="component" value="Chromosome"/>
</dbReference>
<feature type="transmembrane region" description="Helical" evidence="6">
    <location>
        <begin position="373"/>
        <end position="393"/>
    </location>
</feature>
<comment type="caution">
    <text evidence="8">The sequence shown here is derived from an EMBL/GenBank/DDBJ whole genome shotgun (WGS) entry which is preliminary data.</text>
</comment>
<name>C2XSG7_BACMY</name>
<dbReference type="SUPFAM" id="SSF103473">
    <property type="entry name" value="MFS general substrate transporter"/>
    <property type="match status" value="1"/>
</dbReference>
<feature type="transmembrane region" description="Helical" evidence="6">
    <location>
        <begin position="116"/>
        <end position="134"/>
    </location>
</feature>
<keyword evidence="5 6" id="KW-0472">Membrane</keyword>
<feature type="transmembrane region" description="Helical" evidence="6">
    <location>
        <begin position="91"/>
        <end position="110"/>
    </location>
</feature>
<evidence type="ECO:0000256" key="3">
    <source>
        <dbReference type="ARBA" id="ARBA00022692"/>
    </source>
</evidence>
<reference evidence="8" key="1">
    <citation type="journal article" date="2012" name="Genome Res.">
        <title>Genomic characterization of the Bacillus cereus sensu lato species: Backdrop to the evolution of Bacillus anthracis.</title>
        <authorList>
            <person name="Zwick M.E."/>
            <person name="Joseph S.J."/>
            <person name="Didelot X."/>
            <person name="Chen P.E."/>
            <person name="Bishop-Lilly K.A."/>
            <person name="Stewart A.C."/>
            <person name="Willner K."/>
            <person name="Nolan N."/>
            <person name="Lentz S."/>
            <person name="Thomason M.K."/>
            <person name="Sozhamannan S."/>
            <person name="Mateczun A.J."/>
            <person name="Du L."/>
            <person name="Read T.D."/>
        </authorList>
    </citation>
    <scope>NUCLEOTIDE SEQUENCE [LARGE SCALE GENOMIC DNA]</scope>
    <source>
        <strain evidence="8">AH603</strain>
    </source>
</reference>
<accession>C2XSG7</accession>
<evidence type="ECO:0000256" key="4">
    <source>
        <dbReference type="ARBA" id="ARBA00022989"/>
    </source>
</evidence>
<evidence type="ECO:0000256" key="1">
    <source>
        <dbReference type="ARBA" id="ARBA00004651"/>
    </source>
</evidence>
<keyword evidence="2" id="KW-0813">Transport</keyword>
<evidence type="ECO:0000256" key="5">
    <source>
        <dbReference type="ARBA" id="ARBA00023136"/>
    </source>
</evidence>
<feature type="transmembrane region" description="Helical" evidence="6">
    <location>
        <begin position="308"/>
        <end position="326"/>
    </location>
</feature>
<keyword evidence="4 6" id="KW-1133">Transmembrane helix</keyword>
<organism evidence="8">
    <name type="scientific">Bacillus mycoides</name>
    <dbReference type="NCBI Taxonomy" id="1405"/>
    <lineage>
        <taxon>Bacteria</taxon>
        <taxon>Bacillati</taxon>
        <taxon>Bacillota</taxon>
        <taxon>Bacilli</taxon>
        <taxon>Bacillales</taxon>
        <taxon>Bacillaceae</taxon>
        <taxon>Bacillus</taxon>
        <taxon>Bacillus cereus group</taxon>
    </lineage>
</organism>
<feature type="transmembrane region" description="Helical" evidence="6">
    <location>
        <begin position="399"/>
        <end position="420"/>
    </location>
</feature>
<dbReference type="Pfam" id="PF07690">
    <property type="entry name" value="MFS_1"/>
    <property type="match status" value="1"/>
</dbReference>
<evidence type="ECO:0000259" key="7">
    <source>
        <dbReference type="PROSITE" id="PS50850"/>
    </source>
</evidence>
<keyword evidence="3 6" id="KW-0812">Transmembrane</keyword>
<feature type="transmembrane region" description="Helical" evidence="6">
    <location>
        <begin position="60"/>
        <end position="79"/>
    </location>
</feature>